<evidence type="ECO:0000313" key="4">
    <source>
        <dbReference type="Proteomes" id="UP000321129"/>
    </source>
</evidence>
<gene>
    <name evidence="3" type="ORF">FSZ31_00455</name>
</gene>
<dbReference type="Pfam" id="PF13560">
    <property type="entry name" value="HTH_31"/>
    <property type="match status" value="1"/>
</dbReference>
<dbReference type="InterPro" id="IPR009875">
    <property type="entry name" value="PilZ_domain"/>
</dbReference>
<evidence type="ECO:0000313" key="3">
    <source>
        <dbReference type="EMBL" id="TXC73273.1"/>
    </source>
</evidence>
<dbReference type="RefSeq" id="WP_147121111.1">
    <property type="nucleotide sequence ID" value="NZ_VOPY01000001.1"/>
</dbReference>
<dbReference type="GO" id="GO:0005829">
    <property type="term" value="C:cytosol"/>
    <property type="evidence" value="ECO:0007669"/>
    <property type="project" value="TreeGrafter"/>
</dbReference>
<dbReference type="PROSITE" id="PS50943">
    <property type="entry name" value="HTH_CROC1"/>
    <property type="match status" value="1"/>
</dbReference>
<dbReference type="GO" id="GO:0035438">
    <property type="term" value="F:cyclic-di-GMP binding"/>
    <property type="evidence" value="ECO:0007669"/>
    <property type="project" value="InterPro"/>
</dbReference>
<dbReference type="InterPro" id="IPR050807">
    <property type="entry name" value="TransReg_Diox_bact_type"/>
</dbReference>
<dbReference type="PANTHER" id="PTHR46797:SF1">
    <property type="entry name" value="METHYLPHOSPHONATE SYNTHASE"/>
    <property type="match status" value="1"/>
</dbReference>
<dbReference type="EMBL" id="VOPY01000001">
    <property type="protein sequence ID" value="TXC73273.1"/>
    <property type="molecule type" value="Genomic_DNA"/>
</dbReference>
<feature type="domain" description="HTH cro/C1-type" evidence="2">
    <location>
        <begin position="131"/>
        <end position="185"/>
    </location>
</feature>
<evidence type="ECO:0000256" key="1">
    <source>
        <dbReference type="ARBA" id="ARBA00023125"/>
    </source>
</evidence>
<dbReference type="PANTHER" id="PTHR46797">
    <property type="entry name" value="HTH-TYPE TRANSCRIPTIONAL REGULATOR"/>
    <property type="match status" value="1"/>
</dbReference>
<name>A0A5C6UJX2_9SPHN</name>
<protein>
    <submittedName>
        <fullName evidence="3">Helix-turn-helix domain-containing protein</fullName>
    </submittedName>
</protein>
<keyword evidence="1" id="KW-0238">DNA-binding</keyword>
<dbReference type="CDD" id="cd00093">
    <property type="entry name" value="HTH_XRE"/>
    <property type="match status" value="1"/>
</dbReference>
<accession>A0A5C6UJX2</accession>
<dbReference type="Pfam" id="PF07238">
    <property type="entry name" value="PilZ"/>
    <property type="match status" value="1"/>
</dbReference>
<dbReference type="GO" id="GO:0003700">
    <property type="term" value="F:DNA-binding transcription factor activity"/>
    <property type="evidence" value="ECO:0007669"/>
    <property type="project" value="TreeGrafter"/>
</dbReference>
<sequence>MPINAAIVREDAETGQRRDERIQVLFEVPGSGAPEDGIRAIVHNLSVSGLLLETEFALVLGQTFQVTLPEAGNVAATVVWQSEAYAGCSFDRPLTAAELEAVQLHFPPPEKGDSESEAQADQALETLAGNLQRLREDRGLSRAQLAGFSGLSTPSIWAWENGRTVPRKKSLLALAIALGISENDFSERKDFRLEETTASQEWLEESELRKSVESSKERIAKVAGVSVSNIRIHIEY</sequence>
<reference evidence="3 4" key="1">
    <citation type="submission" date="2019-08" db="EMBL/GenBank/DDBJ databases">
        <title>Sphingorhabdus soil sp. nov., isolated from arctic soil.</title>
        <authorList>
            <person name="Liu Y."/>
        </authorList>
    </citation>
    <scope>NUCLEOTIDE SEQUENCE [LARGE SCALE GENOMIC DNA]</scope>
    <source>
        <strain evidence="3 4">D-2Q-5-6</strain>
    </source>
</reference>
<dbReference type="GO" id="GO:0003677">
    <property type="term" value="F:DNA binding"/>
    <property type="evidence" value="ECO:0007669"/>
    <property type="project" value="UniProtKB-KW"/>
</dbReference>
<dbReference type="OrthoDB" id="9795572at2"/>
<dbReference type="Gene3D" id="1.10.260.40">
    <property type="entry name" value="lambda repressor-like DNA-binding domains"/>
    <property type="match status" value="1"/>
</dbReference>
<comment type="caution">
    <text evidence="3">The sequence shown here is derived from an EMBL/GenBank/DDBJ whole genome shotgun (WGS) entry which is preliminary data.</text>
</comment>
<dbReference type="SUPFAM" id="SSF47413">
    <property type="entry name" value="lambda repressor-like DNA-binding domains"/>
    <property type="match status" value="1"/>
</dbReference>
<dbReference type="InterPro" id="IPR010982">
    <property type="entry name" value="Lambda_DNA-bd_dom_sf"/>
</dbReference>
<organism evidence="3 4">
    <name type="scientific">Flavisphingopyxis soli</name>
    <dbReference type="NCBI Taxonomy" id="2601267"/>
    <lineage>
        <taxon>Bacteria</taxon>
        <taxon>Pseudomonadati</taxon>
        <taxon>Pseudomonadota</taxon>
        <taxon>Alphaproteobacteria</taxon>
        <taxon>Sphingomonadales</taxon>
        <taxon>Sphingopyxidaceae</taxon>
        <taxon>Flavisphingopyxis</taxon>
    </lineage>
</organism>
<dbReference type="Proteomes" id="UP000321129">
    <property type="component" value="Unassembled WGS sequence"/>
</dbReference>
<proteinExistence type="predicted"/>
<evidence type="ECO:0000259" key="2">
    <source>
        <dbReference type="PROSITE" id="PS50943"/>
    </source>
</evidence>
<keyword evidence="4" id="KW-1185">Reference proteome</keyword>
<dbReference type="AlphaFoldDB" id="A0A5C6UJX2"/>
<dbReference type="InterPro" id="IPR001387">
    <property type="entry name" value="Cro/C1-type_HTH"/>
</dbReference>
<dbReference type="SUPFAM" id="SSF141371">
    <property type="entry name" value="PilZ domain-like"/>
    <property type="match status" value="1"/>
</dbReference>
<dbReference type="SMART" id="SM00530">
    <property type="entry name" value="HTH_XRE"/>
    <property type="match status" value="1"/>
</dbReference>